<evidence type="ECO:0000256" key="2">
    <source>
        <dbReference type="ARBA" id="ARBA00038160"/>
    </source>
</evidence>
<name>A0ABR3PNH9_9PEZI</name>
<dbReference type="EMBL" id="JBFMKM010000003">
    <property type="protein sequence ID" value="KAL1311104.1"/>
    <property type="molecule type" value="Genomic_DNA"/>
</dbReference>
<dbReference type="SUPFAM" id="SSF53927">
    <property type="entry name" value="Cytidine deaminase-like"/>
    <property type="match status" value="1"/>
</dbReference>
<keyword evidence="1" id="KW-0819">tRNA processing</keyword>
<comment type="similarity">
    <text evidence="2">Belongs to the cytidine and deoxycytidylate deaminase family. ADAT3 subfamily.</text>
</comment>
<dbReference type="InterPro" id="IPR016193">
    <property type="entry name" value="Cytidine_deaminase-like"/>
</dbReference>
<evidence type="ECO:0008006" key="6">
    <source>
        <dbReference type="Google" id="ProtNLM"/>
    </source>
</evidence>
<dbReference type="RefSeq" id="XP_069203953.1">
    <property type="nucleotide sequence ID" value="XM_069340483.1"/>
</dbReference>
<protein>
    <recommendedName>
        <fullName evidence="6">Cytidine deaminase-like protein</fullName>
    </recommendedName>
</protein>
<dbReference type="Gene3D" id="3.40.140.10">
    <property type="entry name" value="Cytidine Deaminase, domain 2"/>
    <property type="match status" value="1"/>
</dbReference>
<evidence type="ECO:0000256" key="3">
    <source>
        <dbReference type="SAM" id="MobiDB-lite"/>
    </source>
</evidence>
<dbReference type="Proteomes" id="UP001562354">
    <property type="component" value="Unassembled WGS sequence"/>
</dbReference>
<gene>
    <name evidence="4" type="ORF">AAFC00_001309</name>
</gene>
<evidence type="ECO:0000313" key="5">
    <source>
        <dbReference type="Proteomes" id="UP001562354"/>
    </source>
</evidence>
<organism evidence="4 5">
    <name type="scientific">Neodothiora populina</name>
    <dbReference type="NCBI Taxonomy" id="2781224"/>
    <lineage>
        <taxon>Eukaryota</taxon>
        <taxon>Fungi</taxon>
        <taxon>Dikarya</taxon>
        <taxon>Ascomycota</taxon>
        <taxon>Pezizomycotina</taxon>
        <taxon>Dothideomycetes</taxon>
        <taxon>Dothideomycetidae</taxon>
        <taxon>Dothideales</taxon>
        <taxon>Dothioraceae</taxon>
        <taxon>Neodothiora</taxon>
    </lineage>
</organism>
<proteinExistence type="inferred from homology"/>
<comment type="caution">
    <text evidence="4">The sequence shown here is derived from an EMBL/GenBank/DDBJ whole genome shotgun (WGS) entry which is preliminary data.</text>
</comment>
<dbReference type="PANTHER" id="PTHR11079:SF156">
    <property type="entry name" value="INACTIVE TRNA-SPECIFIC ADENOSINE DEAMINASE-LIKE PROTEIN 3-RELATED"/>
    <property type="match status" value="1"/>
</dbReference>
<dbReference type="PANTHER" id="PTHR11079">
    <property type="entry name" value="CYTOSINE DEAMINASE FAMILY MEMBER"/>
    <property type="match status" value="1"/>
</dbReference>
<keyword evidence="5" id="KW-1185">Reference proteome</keyword>
<dbReference type="GeneID" id="95975012"/>
<reference evidence="4 5" key="1">
    <citation type="submission" date="2024-07" db="EMBL/GenBank/DDBJ databases">
        <title>Draft sequence of the Neodothiora populina.</title>
        <authorList>
            <person name="Drown D.D."/>
            <person name="Schuette U.S."/>
            <person name="Buechlein A.B."/>
            <person name="Rusch D.R."/>
            <person name="Winton L.W."/>
            <person name="Adams G.A."/>
        </authorList>
    </citation>
    <scope>NUCLEOTIDE SEQUENCE [LARGE SCALE GENOMIC DNA]</scope>
    <source>
        <strain evidence="4 5">CPC 39397</strain>
    </source>
</reference>
<accession>A0ABR3PNH9</accession>
<sequence>MPPAGLLHLKTRAENRAQTDTIQVWTLELPAKAANHALNFLKENIKDQDSIDLQHLRRFAKARFLPAHLLPERSQSRSPSTGGNNGDAPQTTASSRSRSNRRRRNSGPATLHMLICPTRFIDKPQLSKLLEEVSPFWEATYPLVLREVEVPLLAPTSPEQSELWSQKYWPTMYRKTNPFGPHPSIVSKAEEELKASDNIPRAMGLAKRVAAETKAIGCGEQMGCIIIERPAGKAPEIVAVAGDARYKAPNGADYVHPNVMSHAVMRAIGMVARKRVRIAAKKPEELDDNMAALDLNKPAKAPAPDAPKSVPEALLDYPLTPLESNAFEQDNIVANGYLCVELEVYLTHEPCMMCSMAILHSRFARCIFGQRMPKTGAMVADDGLGYGLFWRPELNWKLLCWEVRESEDDEEAEPLFDEDLAV</sequence>
<evidence type="ECO:0000313" key="4">
    <source>
        <dbReference type="EMBL" id="KAL1311104.1"/>
    </source>
</evidence>
<feature type="compositionally biased region" description="Polar residues" evidence="3">
    <location>
        <begin position="76"/>
        <end position="93"/>
    </location>
</feature>
<feature type="region of interest" description="Disordered" evidence="3">
    <location>
        <begin position="70"/>
        <end position="109"/>
    </location>
</feature>
<evidence type="ECO:0000256" key="1">
    <source>
        <dbReference type="ARBA" id="ARBA00022694"/>
    </source>
</evidence>